<proteinExistence type="predicted"/>
<dbReference type="OrthoDB" id="2744543at2759"/>
<keyword evidence="2" id="KW-0012">Acyltransferase</keyword>
<evidence type="ECO:0000259" key="3">
    <source>
        <dbReference type="PROSITE" id="PS51186"/>
    </source>
</evidence>
<dbReference type="PROSITE" id="PS51186">
    <property type="entry name" value="GNAT"/>
    <property type="match status" value="1"/>
</dbReference>
<dbReference type="InterPro" id="IPR000182">
    <property type="entry name" value="GNAT_dom"/>
</dbReference>
<dbReference type="EMBL" id="CP055903">
    <property type="protein sequence ID" value="QKX64103.1"/>
    <property type="molecule type" value="Genomic_DNA"/>
</dbReference>
<keyword evidence="5" id="KW-1185">Reference proteome</keyword>
<dbReference type="RefSeq" id="XP_035350277.1">
    <property type="nucleotide sequence ID" value="XM_035494384.1"/>
</dbReference>
<evidence type="ECO:0000313" key="5">
    <source>
        <dbReference type="Proteomes" id="UP000509510"/>
    </source>
</evidence>
<dbReference type="AlphaFoldDB" id="A0A7H8RHQ3"/>
<organism evidence="4 5">
    <name type="scientific">Talaromyces rugulosus</name>
    <name type="common">Penicillium rugulosum</name>
    <dbReference type="NCBI Taxonomy" id="121627"/>
    <lineage>
        <taxon>Eukaryota</taxon>
        <taxon>Fungi</taxon>
        <taxon>Dikarya</taxon>
        <taxon>Ascomycota</taxon>
        <taxon>Pezizomycotina</taxon>
        <taxon>Eurotiomycetes</taxon>
        <taxon>Eurotiomycetidae</taxon>
        <taxon>Eurotiales</taxon>
        <taxon>Trichocomaceae</taxon>
        <taxon>Talaromyces</taxon>
        <taxon>Talaromyces sect. Islandici</taxon>
    </lineage>
</organism>
<dbReference type="GO" id="GO:0016747">
    <property type="term" value="F:acyltransferase activity, transferring groups other than amino-acyl groups"/>
    <property type="evidence" value="ECO:0007669"/>
    <property type="project" value="InterPro"/>
</dbReference>
<dbReference type="GeneID" id="55998754"/>
<evidence type="ECO:0000256" key="1">
    <source>
        <dbReference type="ARBA" id="ARBA00022679"/>
    </source>
</evidence>
<name>A0A7H8RHQ3_TALRU</name>
<protein>
    <recommendedName>
        <fullName evidence="3">N-acetyltransferase domain-containing protein</fullName>
    </recommendedName>
</protein>
<evidence type="ECO:0000256" key="2">
    <source>
        <dbReference type="ARBA" id="ARBA00023315"/>
    </source>
</evidence>
<gene>
    <name evidence="4" type="ORF">TRUGW13939_11276</name>
</gene>
<dbReference type="PANTHER" id="PTHR43800:SF1">
    <property type="entry name" value="PEPTIDYL-LYSINE N-ACETYLTRANSFERASE YJAB"/>
    <property type="match status" value="1"/>
</dbReference>
<dbReference type="PANTHER" id="PTHR43800">
    <property type="entry name" value="PEPTIDYL-LYSINE N-ACETYLTRANSFERASE YJAB"/>
    <property type="match status" value="1"/>
</dbReference>
<dbReference type="Proteomes" id="UP000509510">
    <property type="component" value="Chromosome VI"/>
</dbReference>
<evidence type="ECO:0000313" key="4">
    <source>
        <dbReference type="EMBL" id="QKX64103.1"/>
    </source>
</evidence>
<dbReference type="KEGG" id="trg:TRUGW13939_11276"/>
<dbReference type="Pfam" id="PF00583">
    <property type="entry name" value="Acetyltransf_1"/>
    <property type="match status" value="1"/>
</dbReference>
<dbReference type="SUPFAM" id="SSF55729">
    <property type="entry name" value="Acyl-CoA N-acyltransferases (Nat)"/>
    <property type="match status" value="1"/>
</dbReference>
<sequence>MSLPTDKNDISIRPATSTDIPFLPGIESSASAIFKSIPALSFIASDSPLSTEDLENFLASSHLWVATYKDPSSRRIPVAFLAARPIQTSNADGNKPGSNHLYIAESSVHSSYQRRGIAKRLIAFVENYARENKFDGLTLITFLDVPWNGGFYQNLGFEEVDAEHLGEDYISMLKEEREKWKDLGTWRRGAMLKRF</sequence>
<reference evidence="5" key="1">
    <citation type="submission" date="2020-06" db="EMBL/GenBank/DDBJ databases">
        <title>A chromosome-scale genome assembly of Talaromyces rugulosus W13939.</title>
        <authorList>
            <person name="Wang B."/>
            <person name="Guo L."/>
            <person name="Ye K."/>
            <person name="Wang L."/>
        </authorList>
    </citation>
    <scope>NUCLEOTIDE SEQUENCE [LARGE SCALE GENOMIC DNA]</scope>
    <source>
        <strain evidence="5">W13939</strain>
    </source>
</reference>
<dbReference type="InterPro" id="IPR016181">
    <property type="entry name" value="Acyl_CoA_acyltransferase"/>
</dbReference>
<accession>A0A7H8RHQ3</accession>
<feature type="domain" description="N-acetyltransferase" evidence="3">
    <location>
        <begin position="10"/>
        <end position="177"/>
    </location>
</feature>
<dbReference type="CDD" id="cd04301">
    <property type="entry name" value="NAT_SF"/>
    <property type="match status" value="1"/>
</dbReference>
<keyword evidence="1" id="KW-0808">Transferase</keyword>
<dbReference type="Gene3D" id="3.40.630.30">
    <property type="match status" value="1"/>
</dbReference>